<feature type="compositionally biased region" description="Basic and acidic residues" evidence="1">
    <location>
        <begin position="538"/>
        <end position="558"/>
    </location>
</feature>
<reference evidence="2" key="1">
    <citation type="submission" date="2019-08" db="EMBL/GenBank/DDBJ databases">
        <authorList>
            <person name="Kucharzyk K."/>
            <person name="Murdoch R.W."/>
            <person name="Higgins S."/>
            <person name="Loffler F."/>
        </authorList>
    </citation>
    <scope>NUCLEOTIDE SEQUENCE</scope>
</reference>
<feature type="compositionally biased region" description="Basic and acidic residues" evidence="1">
    <location>
        <begin position="426"/>
        <end position="445"/>
    </location>
</feature>
<evidence type="ECO:0000313" key="2">
    <source>
        <dbReference type="EMBL" id="MPL94332.1"/>
    </source>
</evidence>
<name>A0A644VV48_9ZZZZ</name>
<feature type="region of interest" description="Disordered" evidence="1">
    <location>
        <begin position="527"/>
        <end position="558"/>
    </location>
</feature>
<sequence>MSFPRLSKAETGAVFPGGGAETLPEESVEIALVGKACGGGGVTDGNICLRQQRRDFFHADFQAVVAEGDSSGLLENFGDVGDGKTDPVGQVLLAEVWIGVLLPHHLPDLLHQRPVFLRPAPLHGLFKGFEPLPKETVQGRSVLKSLDCLLELPDVHLLRAAEPLPHFLRQELERNVEPLHGEPEMGEGPAGDGLEKLQVRPEGLLRPALAEKLQQLLLLLRGVGHSGAEAPGLFGVPENGAFRVKEGKPQLPEKGIGPGGQGGKLLRRGRAHGEPRPQGNGPGAQLLSRPGGASLEQDHHPLPIEEHPHQGRLRKMGHEPVQLLVREGPEPRQAEGLFRREGNPEFPELLQKAPGIGGLSRQGPPQHVGLQELPVGLGRLLHRLGPGQDAVYPGGEEPEISLAGRFPLRVGVHPAHELPDGPVELPGHRHHEEHGKGNADQHQDHGGPPPGENFPHDGAVGIGPDEEGGIFSAPGIEDEHLVLPGQEGKGAAPVSPVRQPPEEPVIGDVLQEHGRVGMVRYGAVGVHEHHPRRGGGRVQKDLPEPVQGDVHDEGPADSRLRLPDVVKNEGIDGYLAGSLERKAGNGLEPPAVDGPAEQGESPLVPEAVRPVGIHVAGGVHVLPRAVVDIDGMNVHPRAHDGVETPYPRHFVEVFQVPTVHEVLDRRLQEQLHAADANHFLEVFVHPAVFREELPVQPARHGRGELLEMVVEEPGEHQNGDDDRSCQQQEDLGKIGFQYPESDHGSRSGSFLLRRRISVRMHPEIWYHTPLRLQGRWTGCSSSRRPGECFH</sequence>
<evidence type="ECO:0000256" key="1">
    <source>
        <dbReference type="SAM" id="MobiDB-lite"/>
    </source>
</evidence>
<feature type="region of interest" description="Disordered" evidence="1">
    <location>
        <begin position="581"/>
        <end position="600"/>
    </location>
</feature>
<feature type="region of interest" description="Disordered" evidence="1">
    <location>
        <begin position="413"/>
        <end position="468"/>
    </location>
</feature>
<proteinExistence type="predicted"/>
<gene>
    <name evidence="2" type="ORF">SDC9_40485</name>
</gene>
<dbReference type="AlphaFoldDB" id="A0A644VV48"/>
<protein>
    <submittedName>
        <fullName evidence="2">Uncharacterized protein</fullName>
    </submittedName>
</protein>
<feature type="compositionally biased region" description="Basic and acidic residues" evidence="1">
    <location>
        <begin position="296"/>
        <end position="307"/>
    </location>
</feature>
<comment type="caution">
    <text evidence="2">The sequence shown here is derived from an EMBL/GenBank/DDBJ whole genome shotgun (WGS) entry which is preliminary data.</text>
</comment>
<feature type="region of interest" description="Disordered" evidence="1">
    <location>
        <begin position="248"/>
        <end position="307"/>
    </location>
</feature>
<organism evidence="2">
    <name type="scientific">bioreactor metagenome</name>
    <dbReference type="NCBI Taxonomy" id="1076179"/>
    <lineage>
        <taxon>unclassified sequences</taxon>
        <taxon>metagenomes</taxon>
        <taxon>ecological metagenomes</taxon>
    </lineage>
</organism>
<accession>A0A644VV48</accession>
<dbReference type="EMBL" id="VSSQ01000424">
    <property type="protein sequence ID" value="MPL94332.1"/>
    <property type="molecule type" value="Genomic_DNA"/>
</dbReference>